<dbReference type="EC" id="3.6.1.55" evidence="11"/>
<dbReference type="PROSITE" id="PS51462">
    <property type="entry name" value="NUDIX"/>
    <property type="match status" value="1"/>
</dbReference>
<sequence>MKKEINVVGAIIIKNNTILCAQRGETKALANLWEFPGGKIEVGETPIEALKRELIEELEVKVAVKEEVFDHTSYEYDFGVVHLTTFVCELIEGEPVLTEHRSIKWLRPEELSELEWAPADIPAVKKLEKYKDQGAI</sequence>
<dbReference type="GO" id="GO:0006281">
    <property type="term" value="P:DNA repair"/>
    <property type="evidence" value="ECO:0007669"/>
    <property type="project" value="UniProtKB-KW"/>
</dbReference>
<evidence type="ECO:0000256" key="10">
    <source>
        <dbReference type="ARBA" id="ARBA00035861"/>
    </source>
</evidence>
<dbReference type="Proteomes" id="UP000622610">
    <property type="component" value="Unassembled WGS sequence"/>
</dbReference>
<dbReference type="InterPro" id="IPR015797">
    <property type="entry name" value="NUDIX_hydrolase-like_dom_sf"/>
</dbReference>
<evidence type="ECO:0000256" key="6">
    <source>
        <dbReference type="ARBA" id="ARBA00022763"/>
    </source>
</evidence>
<keyword evidence="4" id="KW-0235">DNA replication</keyword>
<evidence type="ECO:0000256" key="2">
    <source>
        <dbReference type="ARBA" id="ARBA00005582"/>
    </source>
</evidence>
<name>A0A917JIG8_9ENTE</name>
<dbReference type="PANTHER" id="PTHR47707:SF1">
    <property type="entry name" value="NUDIX HYDROLASE FAMILY PROTEIN"/>
    <property type="match status" value="1"/>
</dbReference>
<comment type="catalytic activity">
    <reaction evidence="10">
        <text>8-oxo-dGTP + H2O = 8-oxo-dGMP + diphosphate + H(+)</text>
        <dbReference type="Rhea" id="RHEA:31575"/>
        <dbReference type="ChEBI" id="CHEBI:15377"/>
        <dbReference type="ChEBI" id="CHEBI:15378"/>
        <dbReference type="ChEBI" id="CHEBI:33019"/>
        <dbReference type="ChEBI" id="CHEBI:63224"/>
        <dbReference type="ChEBI" id="CHEBI:77896"/>
        <dbReference type="EC" id="3.6.1.55"/>
    </reaction>
</comment>
<evidence type="ECO:0000256" key="4">
    <source>
        <dbReference type="ARBA" id="ARBA00022705"/>
    </source>
</evidence>
<feature type="domain" description="Nudix hydrolase" evidence="12">
    <location>
        <begin position="3"/>
        <end position="128"/>
    </location>
</feature>
<dbReference type="GO" id="GO:0008413">
    <property type="term" value="F:8-oxo-7,8-dihydroguanosine triphosphate pyrophosphatase activity"/>
    <property type="evidence" value="ECO:0007669"/>
    <property type="project" value="TreeGrafter"/>
</dbReference>
<proteinExistence type="inferred from homology"/>
<reference evidence="13" key="1">
    <citation type="journal article" date="2014" name="Int. J. Syst. Evol. Microbiol.">
        <title>Complete genome sequence of Corynebacterium casei LMG S-19264T (=DSM 44701T), isolated from a smear-ripened cheese.</title>
        <authorList>
            <consortium name="US DOE Joint Genome Institute (JGI-PGF)"/>
            <person name="Walter F."/>
            <person name="Albersmeier A."/>
            <person name="Kalinowski J."/>
            <person name="Ruckert C."/>
        </authorList>
    </citation>
    <scope>NUCLEOTIDE SEQUENCE</scope>
    <source>
        <strain evidence="13">CCM 8433</strain>
    </source>
</reference>
<evidence type="ECO:0000256" key="7">
    <source>
        <dbReference type="ARBA" id="ARBA00022801"/>
    </source>
</evidence>
<keyword evidence="14" id="KW-1185">Reference proteome</keyword>
<dbReference type="PANTHER" id="PTHR47707">
    <property type="entry name" value="8-OXO-DGTP DIPHOSPHATASE"/>
    <property type="match status" value="1"/>
</dbReference>
<dbReference type="InterPro" id="IPR020476">
    <property type="entry name" value="Nudix_hydrolase"/>
</dbReference>
<gene>
    <name evidence="13" type="ORF">GCM10011482_23610</name>
</gene>
<comment type="caution">
    <text evidence="13">The sequence shown here is derived from an EMBL/GenBank/DDBJ whole genome shotgun (WGS) entry which is preliminary data.</text>
</comment>
<evidence type="ECO:0000256" key="3">
    <source>
        <dbReference type="ARBA" id="ARBA00022457"/>
    </source>
</evidence>
<evidence type="ECO:0000313" key="13">
    <source>
        <dbReference type="EMBL" id="GGI66707.1"/>
    </source>
</evidence>
<reference evidence="13" key="2">
    <citation type="submission" date="2020-09" db="EMBL/GenBank/DDBJ databases">
        <authorList>
            <person name="Sun Q."/>
            <person name="Sedlacek I."/>
        </authorList>
    </citation>
    <scope>NUCLEOTIDE SEQUENCE</scope>
    <source>
        <strain evidence="13">CCM 8433</strain>
    </source>
</reference>
<keyword evidence="7" id="KW-0378">Hydrolase</keyword>
<keyword evidence="8" id="KW-0460">Magnesium</keyword>
<dbReference type="PRINTS" id="PR00502">
    <property type="entry name" value="NUDIXFAMILY"/>
</dbReference>
<dbReference type="SUPFAM" id="SSF55811">
    <property type="entry name" value="Nudix"/>
    <property type="match status" value="1"/>
</dbReference>
<organism evidence="13 14">
    <name type="scientific">Enterococcus alcedinis</name>
    <dbReference type="NCBI Taxonomy" id="1274384"/>
    <lineage>
        <taxon>Bacteria</taxon>
        <taxon>Bacillati</taxon>
        <taxon>Bacillota</taxon>
        <taxon>Bacilli</taxon>
        <taxon>Lactobacillales</taxon>
        <taxon>Enterococcaceae</taxon>
        <taxon>Enterococcus</taxon>
    </lineage>
</organism>
<dbReference type="EMBL" id="BMDT01000015">
    <property type="protein sequence ID" value="GGI66707.1"/>
    <property type="molecule type" value="Genomic_DNA"/>
</dbReference>
<dbReference type="AlphaFoldDB" id="A0A917JIG8"/>
<evidence type="ECO:0000256" key="8">
    <source>
        <dbReference type="ARBA" id="ARBA00022842"/>
    </source>
</evidence>
<keyword evidence="6" id="KW-0227">DNA damage</keyword>
<evidence type="ECO:0000313" key="14">
    <source>
        <dbReference type="Proteomes" id="UP000622610"/>
    </source>
</evidence>
<accession>A0A917JIG8</accession>
<dbReference type="InterPro" id="IPR000086">
    <property type="entry name" value="NUDIX_hydrolase_dom"/>
</dbReference>
<dbReference type="GO" id="GO:0006260">
    <property type="term" value="P:DNA replication"/>
    <property type="evidence" value="ECO:0007669"/>
    <property type="project" value="UniProtKB-KW"/>
</dbReference>
<evidence type="ECO:0000259" key="12">
    <source>
        <dbReference type="PROSITE" id="PS51462"/>
    </source>
</evidence>
<comment type="similarity">
    <text evidence="2">Belongs to the Nudix hydrolase family.</text>
</comment>
<dbReference type="Gene3D" id="3.90.79.10">
    <property type="entry name" value="Nucleoside Triphosphate Pyrophosphohydrolase"/>
    <property type="match status" value="1"/>
</dbReference>
<dbReference type="RefSeq" id="WP_188368527.1">
    <property type="nucleotide sequence ID" value="NZ_BMDT01000015.1"/>
</dbReference>
<dbReference type="Pfam" id="PF00293">
    <property type="entry name" value="NUDIX"/>
    <property type="match status" value="1"/>
</dbReference>
<keyword evidence="3" id="KW-0515">Mutator protein</keyword>
<evidence type="ECO:0000256" key="9">
    <source>
        <dbReference type="ARBA" id="ARBA00023204"/>
    </source>
</evidence>
<dbReference type="CDD" id="cd03425">
    <property type="entry name" value="NUDIX_MutT_NudA_like"/>
    <property type="match status" value="1"/>
</dbReference>
<dbReference type="GO" id="GO:0044716">
    <property type="term" value="F:8-oxo-GDP phosphatase activity"/>
    <property type="evidence" value="ECO:0007669"/>
    <property type="project" value="TreeGrafter"/>
</dbReference>
<dbReference type="GO" id="GO:0044715">
    <property type="term" value="F:8-oxo-dGDP phosphatase activity"/>
    <property type="evidence" value="ECO:0007669"/>
    <property type="project" value="TreeGrafter"/>
</dbReference>
<comment type="cofactor">
    <cofactor evidence="1">
        <name>Mg(2+)</name>
        <dbReference type="ChEBI" id="CHEBI:18420"/>
    </cofactor>
</comment>
<dbReference type="GO" id="GO:0035539">
    <property type="term" value="F:8-oxo-7,8-dihydrodeoxyguanosine triphosphate pyrophosphatase activity"/>
    <property type="evidence" value="ECO:0007669"/>
    <property type="project" value="UniProtKB-EC"/>
</dbReference>
<evidence type="ECO:0000256" key="1">
    <source>
        <dbReference type="ARBA" id="ARBA00001946"/>
    </source>
</evidence>
<keyword evidence="9" id="KW-0234">DNA repair</keyword>
<protein>
    <recommendedName>
        <fullName evidence="11">8-oxo-dGTP diphosphatase</fullName>
        <ecNumber evidence="11">3.6.1.55</ecNumber>
    </recommendedName>
</protein>
<dbReference type="GO" id="GO:0046872">
    <property type="term" value="F:metal ion binding"/>
    <property type="evidence" value="ECO:0007669"/>
    <property type="project" value="UniProtKB-KW"/>
</dbReference>
<evidence type="ECO:0000256" key="11">
    <source>
        <dbReference type="ARBA" id="ARBA00038905"/>
    </source>
</evidence>
<keyword evidence="5" id="KW-0479">Metal-binding</keyword>
<dbReference type="InterPro" id="IPR047127">
    <property type="entry name" value="MutT-like"/>
</dbReference>
<evidence type="ECO:0000256" key="5">
    <source>
        <dbReference type="ARBA" id="ARBA00022723"/>
    </source>
</evidence>